<proteinExistence type="predicted"/>
<evidence type="ECO:0000259" key="6">
    <source>
        <dbReference type="Pfam" id="PF06271"/>
    </source>
</evidence>
<dbReference type="RefSeq" id="WP_080812027.1">
    <property type="nucleotide sequence ID" value="NZ_CP021983.2"/>
</dbReference>
<gene>
    <name evidence="7" type="ORF">XM38_017980</name>
</gene>
<dbReference type="AlphaFoldDB" id="A0A1Z3HKL6"/>
<dbReference type="EMBL" id="CP021983">
    <property type="protein sequence ID" value="ASC70851.1"/>
    <property type="molecule type" value="Genomic_DNA"/>
</dbReference>
<dbReference type="Pfam" id="PF06271">
    <property type="entry name" value="RDD"/>
    <property type="match status" value="1"/>
</dbReference>
<organism evidence="7 8">
    <name type="scientific">Halomicronema hongdechloris C2206</name>
    <dbReference type="NCBI Taxonomy" id="1641165"/>
    <lineage>
        <taxon>Bacteria</taxon>
        <taxon>Bacillati</taxon>
        <taxon>Cyanobacteriota</taxon>
        <taxon>Cyanophyceae</taxon>
        <taxon>Nodosilineales</taxon>
        <taxon>Nodosilineaceae</taxon>
        <taxon>Halomicronema</taxon>
    </lineage>
</organism>
<dbReference type="GO" id="GO:0016020">
    <property type="term" value="C:membrane"/>
    <property type="evidence" value="ECO:0007669"/>
    <property type="project" value="UniProtKB-SubCell"/>
</dbReference>
<accession>A0A1Z3HKL6</accession>
<protein>
    <recommendedName>
        <fullName evidence="6">RDD domain-containing protein</fullName>
    </recommendedName>
</protein>
<reference evidence="7 8" key="1">
    <citation type="journal article" date="2016" name="Biochim. Biophys. Acta">
        <title>Characterization of red-shifted phycobilisomes isolated from the chlorophyll f-containing cyanobacterium Halomicronema hongdechloris.</title>
        <authorList>
            <person name="Li Y."/>
            <person name="Lin Y."/>
            <person name="Garvey C.J."/>
            <person name="Birch D."/>
            <person name="Corkery R.W."/>
            <person name="Loughlin P.C."/>
            <person name="Scheer H."/>
            <person name="Willows R.D."/>
            <person name="Chen M."/>
        </authorList>
    </citation>
    <scope>NUCLEOTIDE SEQUENCE [LARGE SCALE GENOMIC DNA]</scope>
    <source>
        <strain evidence="7 8">C2206</strain>
    </source>
</reference>
<evidence type="ECO:0000313" key="8">
    <source>
        <dbReference type="Proteomes" id="UP000191901"/>
    </source>
</evidence>
<keyword evidence="2 5" id="KW-0812">Transmembrane</keyword>
<evidence type="ECO:0000256" key="4">
    <source>
        <dbReference type="ARBA" id="ARBA00023136"/>
    </source>
</evidence>
<dbReference type="KEGG" id="hhg:XM38_017980"/>
<dbReference type="InterPro" id="IPR010432">
    <property type="entry name" value="RDD"/>
</dbReference>
<comment type="subcellular location">
    <subcellularLocation>
        <location evidence="1">Membrane</location>
        <topology evidence="1">Multi-pass membrane protein</topology>
    </subcellularLocation>
</comment>
<keyword evidence="3 5" id="KW-1133">Transmembrane helix</keyword>
<evidence type="ECO:0000313" key="7">
    <source>
        <dbReference type="EMBL" id="ASC70851.1"/>
    </source>
</evidence>
<sequence length="177" mass="19607">MSSDSPLVPYPRVPLGRRAAALVVDSLLVGTLSATLAGTFLLWLVIFMVLWLGLRVAIAGRQHGQSLGRWAFDMRVVEPWSGRTPLLLPLAQREAVVGVGSALALYGLTHLSPTNAWALLLPLPLLADCGSAWLDPVRRLTFHDRLSQTTVVPSQRGYSLDLKLKKWFAEFRRRVEK</sequence>
<feature type="domain" description="RDD" evidence="6">
    <location>
        <begin position="14"/>
        <end position="147"/>
    </location>
</feature>
<evidence type="ECO:0000256" key="1">
    <source>
        <dbReference type="ARBA" id="ARBA00004141"/>
    </source>
</evidence>
<evidence type="ECO:0000256" key="2">
    <source>
        <dbReference type="ARBA" id="ARBA00022692"/>
    </source>
</evidence>
<dbReference type="Proteomes" id="UP000191901">
    <property type="component" value="Chromosome"/>
</dbReference>
<keyword evidence="8" id="KW-1185">Reference proteome</keyword>
<name>A0A1Z3HKL6_9CYAN</name>
<evidence type="ECO:0000256" key="3">
    <source>
        <dbReference type="ARBA" id="ARBA00022989"/>
    </source>
</evidence>
<dbReference type="STRING" id="1641165.XM38_19850"/>
<keyword evidence="4 5" id="KW-0472">Membrane</keyword>
<feature type="transmembrane region" description="Helical" evidence="5">
    <location>
        <begin position="20"/>
        <end position="53"/>
    </location>
</feature>
<evidence type="ECO:0000256" key="5">
    <source>
        <dbReference type="SAM" id="Phobius"/>
    </source>
</evidence>
<dbReference type="OrthoDB" id="462690at2"/>